<dbReference type="OrthoDB" id="3649010at2759"/>
<dbReference type="STRING" id="383855.M3AYZ1"/>
<reference evidence="1 2" key="1">
    <citation type="journal article" date="2012" name="PLoS Pathog.">
        <title>Diverse lifestyles and strategies of plant pathogenesis encoded in the genomes of eighteen Dothideomycetes fungi.</title>
        <authorList>
            <person name="Ohm R.A."/>
            <person name="Feau N."/>
            <person name="Henrissat B."/>
            <person name="Schoch C.L."/>
            <person name="Horwitz B.A."/>
            <person name="Barry K.W."/>
            <person name="Condon B.J."/>
            <person name="Copeland A.C."/>
            <person name="Dhillon B."/>
            <person name="Glaser F."/>
            <person name="Hesse C.N."/>
            <person name="Kosti I."/>
            <person name="LaButti K."/>
            <person name="Lindquist E.A."/>
            <person name="Lucas S."/>
            <person name="Salamov A.A."/>
            <person name="Bradshaw R.E."/>
            <person name="Ciuffetti L."/>
            <person name="Hamelin R.C."/>
            <person name="Kema G.H.J."/>
            <person name="Lawrence C."/>
            <person name="Scott J.A."/>
            <person name="Spatafora J.W."/>
            <person name="Turgeon B.G."/>
            <person name="de Wit P.J.G.M."/>
            <person name="Zhong S."/>
            <person name="Goodwin S.B."/>
            <person name="Grigoriev I.V."/>
        </authorList>
    </citation>
    <scope>NUCLEOTIDE SEQUENCE [LARGE SCALE GENOMIC DNA]</scope>
    <source>
        <strain evidence="1 2">CIRAD86</strain>
    </source>
</reference>
<dbReference type="HOGENOM" id="CLU_1836004_0_0_1"/>
<organism evidence="1 2">
    <name type="scientific">Pseudocercospora fijiensis (strain CIRAD86)</name>
    <name type="common">Black leaf streak disease fungus</name>
    <name type="synonym">Mycosphaerella fijiensis</name>
    <dbReference type="NCBI Taxonomy" id="383855"/>
    <lineage>
        <taxon>Eukaryota</taxon>
        <taxon>Fungi</taxon>
        <taxon>Dikarya</taxon>
        <taxon>Ascomycota</taxon>
        <taxon>Pezizomycotina</taxon>
        <taxon>Dothideomycetes</taxon>
        <taxon>Dothideomycetidae</taxon>
        <taxon>Mycosphaerellales</taxon>
        <taxon>Mycosphaerellaceae</taxon>
        <taxon>Pseudocercospora</taxon>
    </lineage>
</organism>
<protein>
    <submittedName>
        <fullName evidence="1">Uncharacterized protein</fullName>
    </submittedName>
</protein>
<dbReference type="KEGG" id="pfj:MYCFIDRAFT_175935"/>
<dbReference type="RefSeq" id="XP_007927769.1">
    <property type="nucleotide sequence ID" value="XM_007929578.1"/>
</dbReference>
<dbReference type="GeneID" id="19333469"/>
<gene>
    <name evidence="1" type="ORF">MYCFIDRAFT_175935</name>
</gene>
<proteinExistence type="predicted"/>
<dbReference type="EMBL" id="KB446559">
    <property type="protein sequence ID" value="EME82393.1"/>
    <property type="molecule type" value="Genomic_DNA"/>
</dbReference>
<dbReference type="Proteomes" id="UP000016932">
    <property type="component" value="Unassembled WGS sequence"/>
</dbReference>
<dbReference type="AlphaFoldDB" id="M3AYZ1"/>
<dbReference type="VEuPathDB" id="FungiDB:MYCFIDRAFT_175935"/>
<name>M3AYZ1_PSEFD</name>
<accession>M3AYZ1</accession>
<keyword evidence="2" id="KW-1185">Reference proteome</keyword>
<evidence type="ECO:0000313" key="2">
    <source>
        <dbReference type="Proteomes" id="UP000016932"/>
    </source>
</evidence>
<sequence length="140" mass="15558">MRGLFEKLGMRTDDEYGRSFGRCLGLSTTGSAMRRALVMYMFWFDHTSRGLNDLLPKQRGFLRGSIDVAKIEGLEGDLRECGKIWKVLDEGGAGRPRAEMFFVPVGGGEPVVSQMQVLTERESVGTLKAGEGDDWDCTDE</sequence>
<evidence type="ECO:0000313" key="1">
    <source>
        <dbReference type="EMBL" id="EME82393.1"/>
    </source>
</evidence>